<dbReference type="AlphaFoldDB" id="A0A1M7CVW4"/>
<dbReference type="STRING" id="1054996.SAMN05444414_1315"/>
<evidence type="ECO:0000313" key="1">
    <source>
        <dbReference type="EMBL" id="SHL71243.1"/>
    </source>
</evidence>
<sequence>MSRSTRHPDRLGWLTIWNKTRAEQGKPPLDLKDRDQSLVWRFELRMGSKQLRRRWEIRNWFDLDAMIGDAYAAFLEKVRYCEVSTDSNRSRWPPHPLWRVVENVIADDLTAMRSGVVPDDVKTASREEHKRMLDMQLLGLMVSRAAADPDIDGDLIYVFVSIGNAAGEDRFFILEQPQIQQMVNGNHVAWLGKHGGIRPKNPQSTHTAVHLAQLADFEGNWALIERHLSD</sequence>
<accession>A0A1M7CVW4</accession>
<keyword evidence="2" id="KW-1185">Reference proteome</keyword>
<proteinExistence type="predicted"/>
<organism evidence="1 2">
    <name type="scientific">Roseovarius marisflavi</name>
    <dbReference type="NCBI Taxonomy" id="1054996"/>
    <lineage>
        <taxon>Bacteria</taxon>
        <taxon>Pseudomonadati</taxon>
        <taxon>Pseudomonadota</taxon>
        <taxon>Alphaproteobacteria</taxon>
        <taxon>Rhodobacterales</taxon>
        <taxon>Roseobacteraceae</taxon>
        <taxon>Roseovarius</taxon>
    </lineage>
</organism>
<dbReference type="EMBL" id="FRBN01000031">
    <property type="protein sequence ID" value="SHL71243.1"/>
    <property type="molecule type" value="Genomic_DNA"/>
</dbReference>
<name>A0A1M7CVW4_9RHOB</name>
<dbReference type="Proteomes" id="UP000184191">
    <property type="component" value="Unassembled WGS sequence"/>
</dbReference>
<protein>
    <submittedName>
        <fullName evidence="1">Uncharacterized protein</fullName>
    </submittedName>
</protein>
<gene>
    <name evidence="1" type="ORF">SAMN05444414_1315</name>
</gene>
<reference evidence="2" key="1">
    <citation type="submission" date="2016-11" db="EMBL/GenBank/DDBJ databases">
        <authorList>
            <person name="Varghese N."/>
            <person name="Submissions S."/>
        </authorList>
    </citation>
    <scope>NUCLEOTIDE SEQUENCE [LARGE SCALE GENOMIC DNA]</scope>
    <source>
        <strain evidence="2">DSM 29327</strain>
    </source>
</reference>
<dbReference type="OrthoDB" id="159933at2"/>
<dbReference type="RefSeq" id="WP_073200378.1">
    <property type="nucleotide sequence ID" value="NZ_FRBN01000031.1"/>
</dbReference>
<evidence type="ECO:0000313" key="2">
    <source>
        <dbReference type="Proteomes" id="UP000184191"/>
    </source>
</evidence>